<dbReference type="WBParaSite" id="jg22143">
    <property type="protein sequence ID" value="jg22143"/>
    <property type="gene ID" value="jg22143"/>
</dbReference>
<dbReference type="InterPro" id="IPR036691">
    <property type="entry name" value="Endo/exonu/phosph_ase_sf"/>
</dbReference>
<evidence type="ECO:0000256" key="7">
    <source>
        <dbReference type="ARBA" id="ARBA00022801"/>
    </source>
</evidence>
<evidence type="ECO:0000313" key="12">
    <source>
        <dbReference type="Proteomes" id="UP000887574"/>
    </source>
</evidence>
<keyword evidence="4" id="KW-0540">Nuclease</keyword>
<comment type="cofactor">
    <cofactor evidence="1">
        <name>Mn(2+)</name>
        <dbReference type="ChEBI" id="CHEBI:29035"/>
    </cofactor>
</comment>
<keyword evidence="7" id="KW-0378">Hydrolase</keyword>
<evidence type="ECO:0000256" key="5">
    <source>
        <dbReference type="ARBA" id="ARBA00022723"/>
    </source>
</evidence>
<dbReference type="InterPro" id="IPR051547">
    <property type="entry name" value="TDP2-like"/>
</dbReference>
<dbReference type="Gene3D" id="1.10.8.10">
    <property type="entry name" value="DNA helicase RuvA subunit, C-terminal domain"/>
    <property type="match status" value="1"/>
</dbReference>
<evidence type="ECO:0000256" key="6">
    <source>
        <dbReference type="ARBA" id="ARBA00022763"/>
    </source>
</evidence>
<dbReference type="AlphaFoldDB" id="A0A915DQS5"/>
<keyword evidence="8" id="KW-0460">Magnesium</keyword>
<organism evidence="12 13">
    <name type="scientific">Ditylenchus dipsaci</name>
    <dbReference type="NCBI Taxonomy" id="166011"/>
    <lineage>
        <taxon>Eukaryota</taxon>
        <taxon>Metazoa</taxon>
        <taxon>Ecdysozoa</taxon>
        <taxon>Nematoda</taxon>
        <taxon>Chromadorea</taxon>
        <taxon>Rhabditida</taxon>
        <taxon>Tylenchina</taxon>
        <taxon>Tylenchomorpha</taxon>
        <taxon>Sphaerularioidea</taxon>
        <taxon>Anguinidae</taxon>
        <taxon>Anguininae</taxon>
        <taxon>Ditylenchus</taxon>
    </lineage>
</organism>
<dbReference type="GO" id="GO:0005737">
    <property type="term" value="C:cytoplasm"/>
    <property type="evidence" value="ECO:0007669"/>
    <property type="project" value="TreeGrafter"/>
</dbReference>
<keyword evidence="12" id="KW-1185">Reference proteome</keyword>
<evidence type="ECO:0000256" key="8">
    <source>
        <dbReference type="ARBA" id="ARBA00022842"/>
    </source>
</evidence>
<dbReference type="SUPFAM" id="SSF56219">
    <property type="entry name" value="DNase I-like"/>
    <property type="match status" value="1"/>
</dbReference>
<keyword evidence="6" id="KW-0227">DNA damage</keyword>
<dbReference type="InterPro" id="IPR009060">
    <property type="entry name" value="UBA-like_sf"/>
</dbReference>
<protein>
    <submittedName>
        <fullName evidence="13">5'-tyrosyl-DNA phosphodiesterase</fullName>
    </submittedName>
</protein>
<dbReference type="PANTHER" id="PTHR15822:SF4">
    <property type="entry name" value="TYROSYL-DNA PHOSPHODIESTERASE 2"/>
    <property type="match status" value="1"/>
</dbReference>
<dbReference type="InterPro" id="IPR054109">
    <property type="entry name" value="UBA_8"/>
</dbReference>
<dbReference type="GO" id="GO:0004518">
    <property type="term" value="F:nuclease activity"/>
    <property type="evidence" value="ECO:0007669"/>
    <property type="project" value="UniProtKB-KW"/>
</dbReference>
<keyword evidence="10" id="KW-0539">Nucleus</keyword>
<evidence type="ECO:0000256" key="1">
    <source>
        <dbReference type="ARBA" id="ARBA00001936"/>
    </source>
</evidence>
<reference evidence="13" key="1">
    <citation type="submission" date="2022-11" db="UniProtKB">
        <authorList>
            <consortium name="WormBaseParasite"/>
        </authorList>
    </citation>
    <scope>IDENTIFICATION</scope>
</reference>
<proteinExistence type="predicted"/>
<dbReference type="GO" id="GO:0016605">
    <property type="term" value="C:PML body"/>
    <property type="evidence" value="ECO:0007669"/>
    <property type="project" value="TreeGrafter"/>
</dbReference>
<dbReference type="GO" id="GO:0006302">
    <property type="term" value="P:double-strand break repair"/>
    <property type="evidence" value="ECO:0007669"/>
    <property type="project" value="TreeGrafter"/>
</dbReference>
<name>A0A915DQS5_9BILA</name>
<keyword evidence="5" id="KW-0479">Metal-binding</keyword>
<evidence type="ECO:0000259" key="11">
    <source>
        <dbReference type="Pfam" id="PF22566"/>
    </source>
</evidence>
<dbReference type="Proteomes" id="UP000887574">
    <property type="component" value="Unplaced"/>
</dbReference>
<dbReference type="GO" id="GO:0003697">
    <property type="term" value="F:single-stranded DNA binding"/>
    <property type="evidence" value="ECO:0007669"/>
    <property type="project" value="TreeGrafter"/>
</dbReference>
<evidence type="ECO:0000256" key="4">
    <source>
        <dbReference type="ARBA" id="ARBA00022722"/>
    </source>
</evidence>
<evidence type="ECO:0000256" key="3">
    <source>
        <dbReference type="ARBA" id="ARBA00004123"/>
    </source>
</evidence>
<evidence type="ECO:0000256" key="2">
    <source>
        <dbReference type="ARBA" id="ARBA00001946"/>
    </source>
</evidence>
<sequence>MSNHKSNDEENIRHFAEITNTDETFAHAMLQDDNFDLQAALAKFFSGQLADDLSGDILEVASSTSTVKIQTQQITQVPPKKSSVVTMNSLPNCCAISHLKDKPGSDFLQEVTNDVIQLLAQQMEPMYNIFVSNPSSPSYCITLISKNIKVERHEILEFDTSVGRSAILIEAQWQKLKLKLINYHFDSIKENSSQRSKQFAHCINKLDAISGADPSKTLAIFGGDLNLRDEEVSSLPKSIKDRWIEADCIYYSGPYADMDFSLQGTQRIKQIYCFPSDHFGISCRFYNPPGQ</sequence>
<dbReference type="SUPFAM" id="SSF46934">
    <property type="entry name" value="UBA-like"/>
    <property type="match status" value="1"/>
</dbReference>
<comment type="cofactor">
    <cofactor evidence="2">
        <name>Mg(2+)</name>
        <dbReference type="ChEBI" id="CHEBI:18420"/>
    </cofactor>
</comment>
<evidence type="ECO:0000313" key="13">
    <source>
        <dbReference type="WBParaSite" id="jg22143"/>
    </source>
</evidence>
<dbReference type="PANTHER" id="PTHR15822">
    <property type="entry name" value="TRAF AND TNF RECEPTOR-ASSOCIATED PROTEIN"/>
    <property type="match status" value="1"/>
</dbReference>
<dbReference type="Pfam" id="PF22566">
    <property type="entry name" value="UBA_8"/>
    <property type="match status" value="1"/>
</dbReference>
<comment type="subcellular location">
    <subcellularLocation>
        <location evidence="3">Nucleus</location>
    </subcellularLocation>
</comment>
<keyword evidence="9" id="KW-0234">DNA repair</keyword>
<evidence type="ECO:0000256" key="10">
    <source>
        <dbReference type="ARBA" id="ARBA00023242"/>
    </source>
</evidence>
<evidence type="ECO:0000256" key="9">
    <source>
        <dbReference type="ARBA" id="ARBA00023204"/>
    </source>
</evidence>
<dbReference type="GO" id="GO:0046872">
    <property type="term" value="F:metal ion binding"/>
    <property type="evidence" value="ECO:0007669"/>
    <property type="project" value="UniProtKB-KW"/>
</dbReference>
<feature type="domain" description="UBA-like" evidence="11">
    <location>
        <begin position="8"/>
        <end position="47"/>
    </location>
</feature>
<accession>A0A915DQS5</accession>
<dbReference type="GO" id="GO:0070260">
    <property type="term" value="F:5'-tyrosyl-DNA phosphodiesterase activity"/>
    <property type="evidence" value="ECO:0007669"/>
    <property type="project" value="TreeGrafter"/>
</dbReference>
<dbReference type="Gene3D" id="3.60.10.10">
    <property type="entry name" value="Endonuclease/exonuclease/phosphatase"/>
    <property type="match status" value="1"/>
</dbReference>